<keyword evidence="6" id="KW-0663">Pyridoxal phosphate</keyword>
<accession>A0ABN0VL48</accession>
<evidence type="ECO:0000256" key="3">
    <source>
        <dbReference type="ARBA" id="ARBA00011738"/>
    </source>
</evidence>
<dbReference type="CDD" id="cd00609">
    <property type="entry name" value="AAT_like"/>
    <property type="match status" value="1"/>
</dbReference>
<evidence type="ECO:0000256" key="6">
    <source>
        <dbReference type="ARBA" id="ARBA00022898"/>
    </source>
</evidence>
<proteinExistence type="inferred from homology"/>
<dbReference type="InterPro" id="IPR004838">
    <property type="entry name" value="NHTrfase_class1_PyrdxlP-BS"/>
</dbReference>
<comment type="subunit">
    <text evidence="3">Homodimer.</text>
</comment>
<evidence type="ECO:0000313" key="9">
    <source>
        <dbReference type="EMBL" id="GAA0309612.1"/>
    </source>
</evidence>
<evidence type="ECO:0000256" key="5">
    <source>
        <dbReference type="ARBA" id="ARBA00022679"/>
    </source>
</evidence>
<dbReference type="PROSITE" id="PS00105">
    <property type="entry name" value="AA_TRANSFER_CLASS_1"/>
    <property type="match status" value="1"/>
</dbReference>
<dbReference type="SUPFAM" id="SSF53383">
    <property type="entry name" value="PLP-dependent transferases"/>
    <property type="match status" value="1"/>
</dbReference>
<feature type="domain" description="Aminotransferase class I/classII large" evidence="8">
    <location>
        <begin position="27"/>
        <end position="391"/>
    </location>
</feature>
<dbReference type="InterPro" id="IPR000796">
    <property type="entry name" value="Asp_trans"/>
</dbReference>
<dbReference type="InterPro" id="IPR004839">
    <property type="entry name" value="Aminotransferase_I/II_large"/>
</dbReference>
<dbReference type="PANTHER" id="PTHR11879">
    <property type="entry name" value="ASPARTATE AMINOTRANSFERASE"/>
    <property type="match status" value="1"/>
</dbReference>
<dbReference type="Proteomes" id="UP001501787">
    <property type="component" value="Unassembled WGS sequence"/>
</dbReference>
<dbReference type="InterPro" id="IPR015421">
    <property type="entry name" value="PyrdxlP-dep_Trfase_major"/>
</dbReference>
<comment type="caution">
    <text evidence="9">The sequence shown here is derived from an EMBL/GenBank/DDBJ whole genome shotgun (WGS) entry which is preliminary data.</text>
</comment>
<dbReference type="PANTHER" id="PTHR11879:SF37">
    <property type="entry name" value="AROMATIC-AMINO-ACID AMINOTRANSFERASE"/>
    <property type="match status" value="1"/>
</dbReference>
<evidence type="ECO:0000256" key="2">
    <source>
        <dbReference type="ARBA" id="ARBA00007441"/>
    </source>
</evidence>
<gene>
    <name evidence="9" type="ORF">GCM10009129_03520</name>
</gene>
<dbReference type="RefSeq" id="WP_201504116.1">
    <property type="nucleotide sequence ID" value="NZ_BAAAFR010000001.1"/>
</dbReference>
<dbReference type="Gene3D" id="3.90.1150.10">
    <property type="entry name" value="Aspartate Aminotransferase, domain 1"/>
    <property type="match status" value="1"/>
</dbReference>
<evidence type="ECO:0000313" key="10">
    <source>
        <dbReference type="Proteomes" id="UP001501787"/>
    </source>
</evidence>
<dbReference type="Pfam" id="PF00155">
    <property type="entry name" value="Aminotran_1_2"/>
    <property type="match status" value="1"/>
</dbReference>
<evidence type="ECO:0000256" key="1">
    <source>
        <dbReference type="ARBA" id="ARBA00001933"/>
    </source>
</evidence>
<protein>
    <recommendedName>
        <fullName evidence="7">Aminotransferase</fullName>
        <ecNumber evidence="7">2.6.1.-</ecNumber>
    </recommendedName>
</protein>
<organism evidence="9 10">
    <name type="scientific">Psychrobacter aestuarii</name>
    <dbReference type="NCBI Taxonomy" id="556327"/>
    <lineage>
        <taxon>Bacteria</taxon>
        <taxon>Pseudomonadati</taxon>
        <taxon>Pseudomonadota</taxon>
        <taxon>Gammaproteobacteria</taxon>
        <taxon>Moraxellales</taxon>
        <taxon>Moraxellaceae</taxon>
        <taxon>Psychrobacter</taxon>
    </lineage>
</organism>
<sequence>MFDRIEHYAGDPILGLVSQFVADENPNKVNLGIGVYYDEDGKMPVLECVKTAEERIADPIKPRPYLPMQGLAGHRKGCQDLLFGADAAVLQEERVATIATIGGSGALKVGAEFINQWFPDAECYVSDPTWGNHIAIFEGSNITVKKYPYYDKATNSVRFDDMIACLKGMNKNDVVLLHPCCHNPTGMDLTQAQWDEVLDVIKAGELIPFMDIAYQGFGEDMDTDAYAIRKAVDMGLPLFVSNSFSKNLSLYGERVGGLSVVCPTKEEAERVFGQLTFTVRRIYSSPPSHGGHVVDIVMNDDALHEQWVGEVYAMRDRIKAMRSKLQAVLEEKVPNQNFDYLTRQNGMFSFTGLTPEQVERLRAEYGIYMVSNSRMCVAGLNSDNIDYIANAMAAVLQDA</sequence>
<evidence type="ECO:0000256" key="4">
    <source>
        <dbReference type="ARBA" id="ARBA00022576"/>
    </source>
</evidence>
<reference evidence="9 10" key="1">
    <citation type="journal article" date="2019" name="Int. J. Syst. Evol. Microbiol.">
        <title>The Global Catalogue of Microorganisms (GCM) 10K type strain sequencing project: providing services to taxonomists for standard genome sequencing and annotation.</title>
        <authorList>
            <consortium name="The Broad Institute Genomics Platform"/>
            <consortium name="The Broad Institute Genome Sequencing Center for Infectious Disease"/>
            <person name="Wu L."/>
            <person name="Ma J."/>
        </authorList>
    </citation>
    <scope>NUCLEOTIDE SEQUENCE [LARGE SCALE GENOMIC DNA]</scope>
    <source>
        <strain evidence="9 10">JCM 16343</strain>
    </source>
</reference>
<dbReference type="EC" id="2.6.1.-" evidence="7"/>
<keyword evidence="10" id="KW-1185">Reference proteome</keyword>
<keyword evidence="4 7" id="KW-0032">Aminotransferase</keyword>
<dbReference type="EMBL" id="BAAAFR010000001">
    <property type="protein sequence ID" value="GAA0309612.1"/>
    <property type="molecule type" value="Genomic_DNA"/>
</dbReference>
<comment type="similarity">
    <text evidence="2 7">Belongs to the class-I pyridoxal-phosphate-dependent aminotransferase family.</text>
</comment>
<dbReference type="Gene3D" id="3.40.640.10">
    <property type="entry name" value="Type I PLP-dependent aspartate aminotransferase-like (Major domain)"/>
    <property type="match status" value="1"/>
</dbReference>
<dbReference type="GO" id="GO:0008483">
    <property type="term" value="F:transaminase activity"/>
    <property type="evidence" value="ECO:0007669"/>
    <property type="project" value="UniProtKB-KW"/>
</dbReference>
<dbReference type="InterPro" id="IPR015424">
    <property type="entry name" value="PyrdxlP-dep_Trfase"/>
</dbReference>
<keyword evidence="5 7" id="KW-0808">Transferase</keyword>
<dbReference type="NCBIfam" id="NF006719">
    <property type="entry name" value="PRK09257.1"/>
    <property type="match status" value="1"/>
</dbReference>
<dbReference type="PRINTS" id="PR00799">
    <property type="entry name" value="TRANSAMINASE"/>
</dbReference>
<comment type="cofactor">
    <cofactor evidence="1 7">
        <name>pyridoxal 5'-phosphate</name>
        <dbReference type="ChEBI" id="CHEBI:597326"/>
    </cofactor>
</comment>
<evidence type="ECO:0000256" key="7">
    <source>
        <dbReference type="RuleBase" id="RU000481"/>
    </source>
</evidence>
<evidence type="ECO:0000259" key="8">
    <source>
        <dbReference type="Pfam" id="PF00155"/>
    </source>
</evidence>
<dbReference type="InterPro" id="IPR015422">
    <property type="entry name" value="PyrdxlP-dep_Trfase_small"/>
</dbReference>
<name>A0ABN0VL48_9GAMM</name>